<dbReference type="EMBL" id="CP114014">
    <property type="protein sequence ID" value="XAY06460.1"/>
    <property type="molecule type" value="Genomic_DNA"/>
</dbReference>
<name>A0AAU7AXM1_9ACTN</name>
<keyword evidence="1" id="KW-0732">Signal</keyword>
<organism evidence="2">
    <name type="scientific">Paraconexibacter sp. AEG42_29</name>
    <dbReference type="NCBI Taxonomy" id="2997339"/>
    <lineage>
        <taxon>Bacteria</taxon>
        <taxon>Bacillati</taxon>
        <taxon>Actinomycetota</taxon>
        <taxon>Thermoleophilia</taxon>
        <taxon>Solirubrobacterales</taxon>
        <taxon>Paraconexibacteraceae</taxon>
        <taxon>Paraconexibacter</taxon>
    </lineage>
</organism>
<evidence type="ECO:0008006" key="3">
    <source>
        <dbReference type="Google" id="ProtNLM"/>
    </source>
</evidence>
<evidence type="ECO:0000313" key="2">
    <source>
        <dbReference type="EMBL" id="XAY06460.1"/>
    </source>
</evidence>
<sequence length="221" mass="22895">MTPRTLLLPLVALIVAAALLAVQLAAGGADFVPTRAADPCAARPLPPVTDDIEPLAQDVVLLGVQRTACALGVTRERLVLALPSARDRAELARATGRTEAGLATALRSGLDQAVGRLDRAGRLPRASALLDSYAGELGLPGLAEAAVKRIPDGVVDGLLPTGAVLRRALAQLDVTALLRDLEDPDALEARLTEAIKAAALAEAKERLIEKIPGPIRGFLGL</sequence>
<dbReference type="RefSeq" id="WP_354697694.1">
    <property type="nucleotide sequence ID" value="NZ_CP114014.1"/>
</dbReference>
<reference evidence="2" key="1">
    <citation type="submission" date="2022-12" db="EMBL/GenBank/DDBJ databases">
        <title>Paraconexibacter alkalitolerans sp. nov. and Baekduia alba sp. nov., isolated from soil and emended description of the genera Paraconexibacter (Chun et al., 2020) and Baekduia (An et al., 2020).</title>
        <authorList>
            <person name="Vieira S."/>
            <person name="Huber K.J."/>
            <person name="Geppert A."/>
            <person name="Wolf J."/>
            <person name="Neumann-Schaal M."/>
            <person name="Muesken M."/>
            <person name="Overmann J."/>
        </authorList>
    </citation>
    <scope>NUCLEOTIDE SEQUENCE</scope>
    <source>
        <strain evidence="2">AEG42_29</strain>
    </source>
</reference>
<dbReference type="KEGG" id="parq:DSM112329_03331"/>
<proteinExistence type="predicted"/>
<feature type="signal peptide" evidence="1">
    <location>
        <begin position="1"/>
        <end position="28"/>
    </location>
</feature>
<feature type="chain" id="PRO_5043963776" description="DUF4197 domain-containing protein" evidence="1">
    <location>
        <begin position="29"/>
        <end position="221"/>
    </location>
</feature>
<protein>
    <recommendedName>
        <fullName evidence="3">DUF4197 domain-containing protein</fullName>
    </recommendedName>
</protein>
<dbReference type="AlphaFoldDB" id="A0AAU7AXM1"/>
<gene>
    <name evidence="2" type="ORF">DSM112329_03331</name>
</gene>
<accession>A0AAU7AXM1</accession>
<evidence type="ECO:0000256" key="1">
    <source>
        <dbReference type="SAM" id="SignalP"/>
    </source>
</evidence>